<protein>
    <recommendedName>
        <fullName evidence="4">ORP1 like protein</fullName>
    </recommendedName>
</protein>
<name>A0A1G4AY88_9PEZI</name>
<dbReference type="AlphaFoldDB" id="A0A1G4AY88"/>
<dbReference type="OrthoDB" id="4161595at2759"/>
<sequence>MDVTSLLNVAAGKKPIIRDNSLETISVPIFQRQNTSSSPEKIASSRRTSDPRAPRNRTPWDAGGYSLPLALDTKFPATHTKPTYYSESDVDQSASASSYDVPSSSCHSRASSLSSLAHEMAHSANITPMTSTHPGRYASQNHNFTLRLAKGQPAEGVVYNAIMSRHIINRIRTWLTFPRPSIPGDSDAQLTARPNLSRDDDGHHATGGFPKSPKHKFSDSHSSLSSYTSSNQSGGHSRISSLSTVSGIQPFTSLLNDVPAFDRKLDHQQAMGGPGMIDIQPPSPRTMGQHDPVVMDPAMKGTGRPGSPSDAILITRGMGGSNRSSPTDGLSWTLLITSNNSPHSKQQQDNLNYLSLPQDQSSRTHKRAVSAPDFAAISAPTFQPFPSVSETAPFPPQQQQTYGMSPPDSPPAVSGNDEIKCMYIENCDTGSQPRKAISHIFGRNKLCTRMIPAHVWVHFCRKHYQRSRYRNAHEYSKLQVDLVQKQIARVQQWSDENERAGKAGVVNSWSLAIRKREQKRLEDKKESKKRAYQDESEDEQLDGAMLNGTAVPEWLLSKCGAGYTTVAIQEIVAQLKTEIDGGSLSQIPDIEILPTISSDGPDEKPKTYLKRKTSGGAAHKRSQSMGVALRPEALPMARRVSQPNAYWGHESKYSSSFKDWHHNTDISLAGFYEDRNAIPGMPRVPSGMRRMNIPHRPAFGNIRENHPEEDYYRQPQMGSGPFIFGAGGPQGGPLPAPTPQRRGSKSMASHLETSTPMPAYPDPRRAYHQRSQSEIGGGFHQGQNPTYRPNSSSGFGPYGYAPNPVDQQQQQQQQQQPDQYDGTYPRPHDNPFAQAAQPNYYEDPQRQYAYGGSPFQPNPASRLGPVGANRHTRHQSTPNAPRAMHRAPSAHGFAVAPNQQGYDRTPEHSRHSSYATPPMQPMQTMQPMNDGTRH</sequence>
<feature type="compositionally biased region" description="Low complexity" evidence="1">
    <location>
        <begin position="220"/>
        <end position="237"/>
    </location>
</feature>
<feature type="compositionally biased region" description="Basic and acidic residues" evidence="1">
    <location>
        <begin position="520"/>
        <end position="533"/>
    </location>
</feature>
<feature type="compositionally biased region" description="Polar residues" evidence="1">
    <location>
        <begin position="781"/>
        <end position="794"/>
    </location>
</feature>
<proteinExistence type="predicted"/>
<dbReference type="RefSeq" id="XP_022471293.1">
    <property type="nucleotide sequence ID" value="XM_022622214.1"/>
</dbReference>
<dbReference type="STRING" id="1209926.A0A1G4AY88"/>
<dbReference type="Proteomes" id="UP000176998">
    <property type="component" value="Unassembled WGS sequence"/>
</dbReference>
<feature type="compositionally biased region" description="Low complexity" evidence="1">
    <location>
        <begin position="807"/>
        <end position="816"/>
    </location>
</feature>
<reference evidence="2 3" key="1">
    <citation type="submission" date="2016-09" db="EMBL/GenBank/DDBJ databases">
        <authorList>
            <person name="Capua I."/>
            <person name="De Benedictis P."/>
            <person name="Joannis T."/>
            <person name="Lombin L.H."/>
            <person name="Cattoli G."/>
        </authorList>
    </citation>
    <scope>NUCLEOTIDE SEQUENCE [LARGE SCALE GENOMIC DNA]</scope>
    <source>
        <strain evidence="2 3">IMI 309357</strain>
    </source>
</reference>
<accession>A0A1G4AY88</accession>
<evidence type="ECO:0000313" key="2">
    <source>
        <dbReference type="EMBL" id="OHE94130.1"/>
    </source>
</evidence>
<evidence type="ECO:0000313" key="3">
    <source>
        <dbReference type="Proteomes" id="UP000176998"/>
    </source>
</evidence>
<feature type="region of interest" description="Disordered" evidence="1">
    <location>
        <begin position="520"/>
        <end position="540"/>
    </location>
</feature>
<keyword evidence="3" id="KW-1185">Reference proteome</keyword>
<feature type="region of interest" description="Disordered" evidence="1">
    <location>
        <begin position="178"/>
        <end position="241"/>
    </location>
</feature>
<feature type="region of interest" description="Disordered" evidence="1">
    <location>
        <begin position="386"/>
        <end position="413"/>
    </location>
</feature>
<dbReference type="GeneID" id="34563724"/>
<feature type="region of interest" description="Disordered" evidence="1">
    <location>
        <begin position="711"/>
        <end position="934"/>
    </location>
</feature>
<evidence type="ECO:0008006" key="4">
    <source>
        <dbReference type="Google" id="ProtNLM"/>
    </source>
</evidence>
<organism evidence="2 3">
    <name type="scientific">Colletotrichum orchidophilum</name>
    <dbReference type="NCBI Taxonomy" id="1209926"/>
    <lineage>
        <taxon>Eukaryota</taxon>
        <taxon>Fungi</taxon>
        <taxon>Dikarya</taxon>
        <taxon>Ascomycota</taxon>
        <taxon>Pezizomycotina</taxon>
        <taxon>Sordariomycetes</taxon>
        <taxon>Hypocreomycetidae</taxon>
        <taxon>Glomerellales</taxon>
        <taxon>Glomerellaceae</taxon>
        <taxon>Colletotrichum</taxon>
    </lineage>
</organism>
<comment type="caution">
    <text evidence="2">The sequence shown here is derived from an EMBL/GenBank/DDBJ whole genome shotgun (WGS) entry which is preliminary data.</text>
</comment>
<evidence type="ECO:0000256" key="1">
    <source>
        <dbReference type="SAM" id="MobiDB-lite"/>
    </source>
</evidence>
<gene>
    <name evidence="2" type="ORF">CORC01_10587</name>
</gene>
<feature type="compositionally biased region" description="Low complexity" evidence="1">
    <location>
        <begin position="93"/>
        <end position="110"/>
    </location>
</feature>
<feature type="region of interest" description="Disordered" evidence="1">
    <location>
        <begin position="30"/>
        <end position="65"/>
    </location>
</feature>
<dbReference type="EMBL" id="MJBS01000106">
    <property type="protein sequence ID" value="OHE94130.1"/>
    <property type="molecule type" value="Genomic_DNA"/>
</dbReference>
<feature type="region of interest" description="Disordered" evidence="1">
    <location>
        <begin position="85"/>
        <end position="110"/>
    </location>
</feature>